<evidence type="ECO:0000256" key="3">
    <source>
        <dbReference type="ARBA" id="ARBA00022692"/>
    </source>
</evidence>
<reference evidence="13 14" key="2">
    <citation type="journal article" date="2018" name="Proc. Natl. Acad. Sci.">
        <title>RNAi is a critical determinant of centromere evolution in closely related fungi.</title>
        <authorList>
            <person name="Yadav V."/>
            <person name="Sun S."/>
            <person name="Billmyre R.B."/>
            <person name="Thimmappa B.C."/>
            <person name="Shea T."/>
            <person name="Lintner R."/>
            <person name="Bakkeren G."/>
            <person name="Cuomo C.A."/>
            <person name="Heitman J."/>
            <person name="Sanyal K."/>
        </authorList>
    </citation>
    <scope>NUCLEOTIDE SEQUENCE [LARGE SCALE GENOMIC DNA]</scope>
    <source>
        <strain evidence="13 14">R265</strain>
    </source>
</reference>
<evidence type="ECO:0000313" key="13">
    <source>
        <dbReference type="EMBL" id="KGB78489.1"/>
    </source>
</evidence>
<sequence length="236" mass="25679">MRIPWILPFLSLLPFISAATISGNIAFNGLLPLDSLPPTSQISLDHGLTKVWVKQDGSFTFHNVPEGSHQLEPLIPGYIFHPLLVTVQPAASSKSDTAESSTEDQLHVQILNPARQPLPVSAVSLPYPLVLEPVAKENYFVPQSGMNMLGLLKSPMVLMMLFSGIMMWAMPKLLANMDDPEFSKEMAETRQRMQGIQNGDWTGALSNMLAGTVEDKPAAVQSGGGSTKTGGKKRRK</sequence>
<organism evidence="13 14">
    <name type="scientific">Cryptococcus deuterogattii (strain R265)</name>
    <name type="common">Cryptococcus gattii VGII (strain R265)</name>
    <dbReference type="NCBI Taxonomy" id="294750"/>
    <lineage>
        <taxon>Eukaryota</taxon>
        <taxon>Fungi</taxon>
        <taxon>Dikarya</taxon>
        <taxon>Basidiomycota</taxon>
        <taxon>Agaricomycotina</taxon>
        <taxon>Tremellomycetes</taxon>
        <taxon>Tremellales</taxon>
        <taxon>Cryptococcaceae</taxon>
        <taxon>Cryptococcus</taxon>
        <taxon>Cryptococcus gattii species complex</taxon>
    </lineage>
</organism>
<dbReference type="VEuPathDB" id="FungiDB:CNBG_4327"/>
<accession>A0A095CGF1</accession>
<dbReference type="Pfam" id="PF09430">
    <property type="entry name" value="EMC7_beta-sandw"/>
    <property type="match status" value="1"/>
</dbReference>
<dbReference type="PANTHER" id="PTHR13605">
    <property type="entry name" value="ER MEMBRANE PROTEIN COMPLEX SUBUNIT 7"/>
    <property type="match status" value="1"/>
</dbReference>
<proteinExistence type="inferred from homology"/>
<dbReference type="RefSeq" id="XP_062884228.1">
    <property type="nucleotide sequence ID" value="XM_063028273.1"/>
</dbReference>
<feature type="signal peptide" evidence="11">
    <location>
        <begin position="1"/>
        <end position="18"/>
    </location>
</feature>
<evidence type="ECO:0000256" key="4">
    <source>
        <dbReference type="ARBA" id="ARBA00022729"/>
    </source>
</evidence>
<name>A0A095CGF1_CRYD2</name>
<dbReference type="STRING" id="294750.A0A095CGF1"/>
<comment type="similarity">
    <text evidence="2">Belongs to the EMC7 family.</text>
</comment>
<evidence type="ECO:0000256" key="2">
    <source>
        <dbReference type="ARBA" id="ARBA00008880"/>
    </source>
</evidence>
<evidence type="ECO:0000313" key="14">
    <source>
        <dbReference type="Proteomes" id="UP000029445"/>
    </source>
</evidence>
<feature type="transmembrane region" description="Helical" evidence="10">
    <location>
        <begin position="156"/>
        <end position="175"/>
    </location>
</feature>
<dbReference type="InterPro" id="IPR019008">
    <property type="entry name" value="Beta_sandwich_EMC7"/>
</dbReference>
<dbReference type="PANTHER" id="PTHR13605:SF4">
    <property type="entry name" value="ER MEMBRANE PROTEIN COMPLEX SUBUNIT 7"/>
    <property type="match status" value="1"/>
</dbReference>
<dbReference type="Proteomes" id="UP000029445">
    <property type="component" value="Chromosome 10"/>
</dbReference>
<keyword evidence="7" id="KW-0119">Carbohydrate metabolism</keyword>
<evidence type="ECO:0000256" key="7">
    <source>
        <dbReference type="ARBA" id="ARBA00023277"/>
    </source>
</evidence>
<evidence type="ECO:0000256" key="8">
    <source>
        <dbReference type="ARBA" id="ARBA00023326"/>
    </source>
</evidence>
<feature type="region of interest" description="Disordered" evidence="9">
    <location>
        <begin position="214"/>
        <end position="236"/>
    </location>
</feature>
<dbReference type="OMA" id="MMLAMPY"/>
<dbReference type="GO" id="GO:0030246">
    <property type="term" value="F:carbohydrate binding"/>
    <property type="evidence" value="ECO:0007669"/>
    <property type="project" value="InterPro"/>
</dbReference>
<dbReference type="OrthoDB" id="27095at2759"/>
<protein>
    <recommendedName>
        <fullName evidence="12">ER membrane protein complex subunit 7 beta-sandwich domain-containing protein</fullName>
    </recommendedName>
</protein>
<dbReference type="SUPFAM" id="SSF49452">
    <property type="entry name" value="Starch-binding domain-like"/>
    <property type="match status" value="1"/>
</dbReference>
<dbReference type="GO" id="GO:0072546">
    <property type="term" value="C:EMC complex"/>
    <property type="evidence" value="ECO:0007669"/>
    <property type="project" value="TreeGrafter"/>
</dbReference>
<evidence type="ECO:0000256" key="5">
    <source>
        <dbReference type="ARBA" id="ARBA00022989"/>
    </source>
</evidence>
<dbReference type="AlphaFoldDB" id="A0A095CGF1"/>
<comment type="subcellular location">
    <subcellularLocation>
        <location evidence="1">Membrane</location>
        <topology evidence="1">Single-pass membrane protein</topology>
    </subcellularLocation>
</comment>
<dbReference type="KEGG" id="cdeu:CNBG_4327"/>
<keyword evidence="14" id="KW-1185">Reference proteome</keyword>
<dbReference type="GO" id="GO:0000272">
    <property type="term" value="P:polysaccharide catabolic process"/>
    <property type="evidence" value="ECO:0007669"/>
    <property type="project" value="UniProtKB-KW"/>
</dbReference>
<feature type="domain" description="ER membrane protein complex subunit 7 beta-sandwich" evidence="12">
    <location>
        <begin position="35"/>
        <end position="159"/>
    </location>
</feature>
<evidence type="ECO:0000259" key="12">
    <source>
        <dbReference type="Pfam" id="PF09430"/>
    </source>
</evidence>
<evidence type="ECO:0000256" key="6">
    <source>
        <dbReference type="ARBA" id="ARBA00023136"/>
    </source>
</evidence>
<dbReference type="HOGENOM" id="CLU_073620_3_0_1"/>
<dbReference type="InterPro" id="IPR039163">
    <property type="entry name" value="EMC7"/>
</dbReference>
<reference evidence="13 14" key="1">
    <citation type="journal article" date="2011" name="MBio">
        <title>Genome variation in Cryptococcus gattii, an emerging pathogen of immunocompetent hosts.</title>
        <authorList>
            <person name="D'Souza C.A."/>
            <person name="Kronstad J.W."/>
            <person name="Taylor G."/>
            <person name="Warren R."/>
            <person name="Yuen M."/>
            <person name="Hu G."/>
            <person name="Jung W.H."/>
            <person name="Sham A."/>
            <person name="Kidd S.E."/>
            <person name="Tangen K."/>
            <person name="Lee N."/>
            <person name="Zeilmaker T."/>
            <person name="Sawkins J."/>
            <person name="McVicker G."/>
            <person name="Shah S."/>
            <person name="Gnerre S."/>
            <person name="Griggs A."/>
            <person name="Zeng Q."/>
            <person name="Bartlett K."/>
            <person name="Li W."/>
            <person name="Wang X."/>
            <person name="Heitman J."/>
            <person name="Stajich J.E."/>
            <person name="Fraser J.A."/>
            <person name="Meyer W."/>
            <person name="Carter D."/>
            <person name="Schein J."/>
            <person name="Krzywinski M."/>
            <person name="Kwon-Chung K.J."/>
            <person name="Varma A."/>
            <person name="Wang J."/>
            <person name="Brunham R."/>
            <person name="Fyfe M."/>
            <person name="Ouellette B.F."/>
            <person name="Siddiqui A."/>
            <person name="Marra M."/>
            <person name="Jones S."/>
            <person name="Holt R."/>
            <person name="Birren B.W."/>
            <person name="Galagan J.E."/>
            <person name="Cuomo C.A."/>
        </authorList>
    </citation>
    <scope>NUCLEOTIDE SEQUENCE [LARGE SCALE GENOMIC DNA]</scope>
    <source>
        <strain evidence="13 14">R265</strain>
    </source>
</reference>
<keyword evidence="3 10" id="KW-0812">Transmembrane</keyword>
<feature type="chain" id="PRO_5001914193" description="ER membrane protein complex subunit 7 beta-sandwich domain-containing protein" evidence="11">
    <location>
        <begin position="19"/>
        <end position="236"/>
    </location>
</feature>
<keyword evidence="5 10" id="KW-1133">Transmembrane helix</keyword>
<gene>
    <name evidence="13" type="ORF">CNBG_4327</name>
</gene>
<keyword evidence="4 11" id="KW-0732">Signal</keyword>
<dbReference type="InterPro" id="IPR013784">
    <property type="entry name" value="Carb-bd-like_fold"/>
</dbReference>
<dbReference type="GeneID" id="88180548"/>
<keyword evidence="6 10" id="KW-0472">Membrane</keyword>
<keyword evidence="8" id="KW-0624">Polysaccharide degradation</keyword>
<evidence type="ECO:0000256" key="9">
    <source>
        <dbReference type="SAM" id="MobiDB-lite"/>
    </source>
</evidence>
<evidence type="ECO:0000256" key="1">
    <source>
        <dbReference type="ARBA" id="ARBA00004167"/>
    </source>
</evidence>
<evidence type="ECO:0000256" key="11">
    <source>
        <dbReference type="SAM" id="SignalP"/>
    </source>
</evidence>
<dbReference type="EMBL" id="CP025768">
    <property type="protein sequence ID" value="KGB78489.1"/>
    <property type="molecule type" value="Genomic_DNA"/>
</dbReference>
<evidence type="ECO:0000256" key="10">
    <source>
        <dbReference type="SAM" id="Phobius"/>
    </source>
</evidence>